<evidence type="ECO:0000256" key="1">
    <source>
        <dbReference type="ARBA" id="ARBA00022723"/>
    </source>
</evidence>
<evidence type="ECO:0000259" key="3">
    <source>
        <dbReference type="Pfam" id="PF13023"/>
    </source>
</evidence>
<name>A0ABY0FP28_9BACT</name>
<dbReference type="Gene3D" id="1.10.3210.10">
    <property type="entry name" value="Hypothetical protein af1432"/>
    <property type="match status" value="1"/>
</dbReference>
<comment type="caution">
    <text evidence="4">The sequence shown here is derived from an EMBL/GenBank/DDBJ whole genome shotgun (WGS) entry which is preliminary data.</text>
</comment>
<dbReference type="Proteomes" id="UP001191019">
    <property type="component" value="Unassembled WGS sequence"/>
</dbReference>
<evidence type="ECO:0000313" key="5">
    <source>
        <dbReference type="Proteomes" id="UP001191019"/>
    </source>
</evidence>
<dbReference type="SUPFAM" id="SSF109604">
    <property type="entry name" value="HD-domain/PDEase-like"/>
    <property type="match status" value="1"/>
</dbReference>
<dbReference type="InterPro" id="IPR039356">
    <property type="entry name" value="YfbR/HDDC2"/>
</dbReference>
<organism evidence="4 5">
    <name type="scientific">Candidatus Nanosyncoccus alces</name>
    <dbReference type="NCBI Taxonomy" id="2171997"/>
    <lineage>
        <taxon>Bacteria</taxon>
        <taxon>Candidatus Saccharimonadota</taxon>
        <taxon>Candidatus Nanosyncoccalia</taxon>
        <taxon>Candidatus Nanosyncoccales</taxon>
        <taxon>Candidatus Nanosyncoccaceae</taxon>
        <taxon>Candidatus Nanosyncoccus</taxon>
    </lineage>
</organism>
<accession>A0ABY0FP28</accession>
<dbReference type="Pfam" id="PF13023">
    <property type="entry name" value="HD_3"/>
    <property type="match status" value="1"/>
</dbReference>
<keyword evidence="5" id="KW-1185">Reference proteome</keyword>
<reference evidence="4 5" key="1">
    <citation type="journal article" date="2018" name="bioRxiv">
        <title>Evidence of independent acquisition and adaption of ultra-small bacteria to human hosts across the highly diverse yet reduced genomes of the phylum Saccharibacteria.</title>
        <authorList>
            <person name="McLean J.S."/>
            <person name="Bor B."/>
            <person name="To T.T."/>
            <person name="Liu Q."/>
            <person name="Kearns K.A."/>
            <person name="Solden L.M."/>
            <person name="Wrighton K.C."/>
            <person name="He X."/>
            <person name="Shi W."/>
        </authorList>
    </citation>
    <scope>NUCLEOTIDE SEQUENCE [LARGE SCALE GENOMIC DNA]</scope>
    <source>
        <strain evidence="4 5">TM7_G3_2_Rum_HOT_351B</strain>
    </source>
</reference>
<dbReference type="RefSeq" id="WP_129734972.1">
    <property type="nucleotide sequence ID" value="NZ_PRLM01000004.1"/>
</dbReference>
<evidence type="ECO:0000256" key="2">
    <source>
        <dbReference type="ARBA" id="ARBA00022801"/>
    </source>
</evidence>
<dbReference type="EMBL" id="PRLM01000004">
    <property type="protein sequence ID" value="RYC74699.1"/>
    <property type="molecule type" value="Genomic_DNA"/>
</dbReference>
<dbReference type="InterPro" id="IPR006674">
    <property type="entry name" value="HD_domain"/>
</dbReference>
<dbReference type="PANTHER" id="PTHR11845">
    <property type="entry name" value="5'-DEOXYNUCLEOTIDASE HDDC2"/>
    <property type="match status" value="1"/>
</dbReference>
<keyword evidence="1" id="KW-0479">Metal-binding</keyword>
<evidence type="ECO:0000313" key="4">
    <source>
        <dbReference type="EMBL" id="RYC74699.1"/>
    </source>
</evidence>
<dbReference type="PANTHER" id="PTHR11845:SF13">
    <property type="entry name" value="5'-DEOXYNUCLEOTIDASE HDDC2"/>
    <property type="match status" value="1"/>
</dbReference>
<sequence>MSKQQNILTYYAICNKLKDTIRTGWKKWNVQRPRLESVAEHVYGTQMLALAIYSEYGYDIDITKVIFMLAIHEIGETAIGDFTPFSIPHEEKERLEHEAVHKVLAGLIKHNDIEKYFLEFDAHETAESKFAYQCDKLEAELQVKIYDEERCVNLQDLPDNEVTSNAEVQELIKNYPWPEAFAIYDRKLVGYDQNFLEISEYAVKHKVIQ</sequence>
<gene>
    <name evidence="4" type="ORF">G3RUM_00451</name>
</gene>
<keyword evidence="2" id="KW-0378">Hydrolase</keyword>
<proteinExistence type="predicted"/>
<protein>
    <recommendedName>
        <fullName evidence="3">HD domain-containing protein</fullName>
    </recommendedName>
</protein>
<feature type="domain" description="HD" evidence="3">
    <location>
        <begin position="14"/>
        <end position="154"/>
    </location>
</feature>
<reference evidence="4 5" key="2">
    <citation type="journal article" date="2020" name="Cell Rep.">
        <title>Acquisition and Adaptation of Ultra-small Parasitic Reduced Genome Bacteria to Mammalian Hosts.</title>
        <authorList>
            <person name="McLean J.S."/>
            <person name="Bor B."/>
            <person name="Kerns K.A."/>
            <person name="Liu Q."/>
            <person name="To T.T."/>
            <person name="Solden L."/>
            <person name="Hendrickson E.L."/>
            <person name="Wrighton K."/>
            <person name="Shi W."/>
            <person name="He X."/>
        </authorList>
    </citation>
    <scope>NUCLEOTIDE SEQUENCE [LARGE SCALE GENOMIC DNA]</scope>
    <source>
        <strain evidence="4 5">TM7_G3_2_Rum_HOT_351B</strain>
    </source>
</reference>